<reference evidence="2" key="1">
    <citation type="submission" date="2021-01" db="EMBL/GenBank/DDBJ databases">
        <authorList>
            <person name="Sun H.-H."/>
            <person name="Zhang S."/>
            <person name="Zhang Y.-J."/>
        </authorList>
    </citation>
    <scope>NUCLEOTIDE SEQUENCE</scope>
    <source>
        <strain evidence="2">CMM1</strain>
    </source>
</reference>
<dbReference type="RefSeq" id="YP_010218735.1">
    <property type="nucleotide sequence ID" value="NC_058917.1"/>
</dbReference>
<proteinExistence type="predicted"/>
<organism evidence="2">
    <name type="scientific">Morchella brunnea</name>
    <dbReference type="NCBI Taxonomy" id="1174671"/>
    <lineage>
        <taxon>Eukaryota</taxon>
        <taxon>Fungi</taxon>
        <taxon>Dikarya</taxon>
        <taxon>Ascomycota</taxon>
        <taxon>Pezizomycotina</taxon>
        <taxon>Pezizomycetes</taxon>
        <taxon>Pezizales</taxon>
        <taxon>Morchellaceae</taxon>
        <taxon>Morchella</taxon>
    </lineage>
</organism>
<geneLocation type="mitochondrion" evidence="2"/>
<name>A0A8K1I7P5_9PEZI</name>
<keyword evidence="2" id="KW-0496">Mitochondrion</keyword>
<evidence type="ECO:0000313" key="2">
    <source>
        <dbReference type="EMBL" id="UBU98396.1"/>
    </source>
</evidence>
<evidence type="ECO:0000256" key="1">
    <source>
        <dbReference type="SAM" id="MobiDB-lite"/>
    </source>
</evidence>
<dbReference type="AlphaFoldDB" id="A0A8K1I7P5"/>
<dbReference type="EMBL" id="MW538937">
    <property type="protein sequence ID" value="UBU98396.1"/>
    <property type="molecule type" value="Genomic_DNA"/>
</dbReference>
<dbReference type="GeneID" id="68665346"/>
<feature type="region of interest" description="Disordered" evidence="1">
    <location>
        <begin position="117"/>
        <end position="141"/>
    </location>
</feature>
<protein>
    <submittedName>
        <fullName evidence="2">Uncharacterized protein</fullName>
    </submittedName>
</protein>
<accession>A0A8K1I7P5</accession>
<sequence length="141" mass="15772">MLELLFTTPSPPRSKWASLRGVKGCGRGATPIMSILRLPYTGHRGSPRCLSTLQFGDDGRPRLYGDLPWNPRAHETLPQLRAHGLQIADKDGDSRWVKKEGVWLLSTRPRLLHRFNLRPPSHPTTTRSLGRSWTERGGGGS</sequence>
<gene>
    <name evidence="2" type="primary">orf141B</name>
</gene>